<dbReference type="Gene3D" id="1.20.1420.30">
    <property type="entry name" value="NCX, central ion-binding region"/>
    <property type="match status" value="1"/>
</dbReference>
<dbReference type="Pfam" id="PF01699">
    <property type="entry name" value="Na_Ca_ex"/>
    <property type="match status" value="2"/>
</dbReference>
<dbReference type="EMBL" id="CP071793">
    <property type="protein sequence ID" value="QTD51218.1"/>
    <property type="molecule type" value="Genomic_DNA"/>
</dbReference>
<feature type="transmembrane region" description="Helical" evidence="6">
    <location>
        <begin position="310"/>
        <end position="330"/>
    </location>
</feature>
<evidence type="ECO:0000256" key="6">
    <source>
        <dbReference type="SAM" id="Phobius"/>
    </source>
</evidence>
<dbReference type="InterPro" id="IPR044880">
    <property type="entry name" value="NCX_ion-bd_dom_sf"/>
</dbReference>
<dbReference type="PANTHER" id="PTHR10846">
    <property type="entry name" value="SODIUM/POTASSIUM/CALCIUM EXCHANGER"/>
    <property type="match status" value="1"/>
</dbReference>
<evidence type="ECO:0000313" key="9">
    <source>
        <dbReference type="Proteomes" id="UP000663929"/>
    </source>
</evidence>
<dbReference type="NCBIfam" id="TIGR00367">
    <property type="entry name" value="calcium/sodium antiporter"/>
    <property type="match status" value="1"/>
</dbReference>
<keyword evidence="2 6" id="KW-0812">Transmembrane</keyword>
<feature type="transmembrane region" description="Helical" evidence="6">
    <location>
        <begin position="276"/>
        <end position="298"/>
    </location>
</feature>
<feature type="region of interest" description="Disordered" evidence="5">
    <location>
        <begin position="171"/>
        <end position="197"/>
    </location>
</feature>
<feature type="domain" description="Sodium/calcium exchanger membrane region" evidence="7">
    <location>
        <begin position="207"/>
        <end position="356"/>
    </location>
</feature>
<feature type="transmembrane region" description="Helical" evidence="6">
    <location>
        <begin position="85"/>
        <end position="109"/>
    </location>
</feature>
<keyword evidence="3 6" id="KW-1133">Transmembrane helix</keyword>
<evidence type="ECO:0000256" key="3">
    <source>
        <dbReference type="ARBA" id="ARBA00022989"/>
    </source>
</evidence>
<dbReference type="PANTHER" id="PTHR10846:SF8">
    <property type="entry name" value="INNER MEMBRANE PROTEIN YRBG"/>
    <property type="match status" value="1"/>
</dbReference>
<accession>A0A8A4TQE2</accession>
<feature type="transmembrane region" description="Helical" evidence="6">
    <location>
        <begin position="240"/>
        <end position="264"/>
    </location>
</feature>
<feature type="domain" description="Sodium/calcium exchanger membrane region" evidence="7">
    <location>
        <begin position="20"/>
        <end position="160"/>
    </location>
</feature>
<dbReference type="Proteomes" id="UP000663929">
    <property type="component" value="Chromosome"/>
</dbReference>
<proteinExistence type="predicted"/>
<sequence>MVQSIFDAMSASMGLWPTVLLFIGLGVAGLNYGADWLVNGASNLGFRLGISATMIGLTIVAFGTSAPELVVSLLTSMQGKPELCLGNVVGSNIANTALILGATAVIFPLNIGRNSVVYDAPLSAMAIGTLFLLALIGATISRLDGFLLLAVFAIWMTWLIRKTLRESANVRRERRELKEARENGTLPESDDDDAEPHFHPRSPVIDLALIGVGLVVLVISADGLVAGAVATAQALSVPDIVVGLTIIAGGTSLPELAVGMVAAFKHKADITVGNVMGSNIFNALLIIGTCTVLAPISFDISEFTWSGDAATLFVDIPFCVFVCLLVIPMMRHGAKLTRFKGAILLSLYLGYLVALVLRNLP</sequence>
<evidence type="ECO:0000313" key="8">
    <source>
        <dbReference type="EMBL" id="QTD51218.1"/>
    </source>
</evidence>
<dbReference type="GO" id="GO:0008273">
    <property type="term" value="F:calcium, potassium:sodium antiporter activity"/>
    <property type="evidence" value="ECO:0007669"/>
    <property type="project" value="TreeGrafter"/>
</dbReference>
<feature type="transmembrane region" description="Helical" evidence="6">
    <location>
        <begin position="44"/>
        <end position="65"/>
    </location>
</feature>
<keyword evidence="4 6" id="KW-0472">Membrane</keyword>
<dbReference type="KEGG" id="scor:J3U87_02005"/>
<gene>
    <name evidence="8" type="ORF">J3U87_02005</name>
</gene>
<evidence type="ECO:0000256" key="5">
    <source>
        <dbReference type="SAM" id="MobiDB-lite"/>
    </source>
</evidence>
<evidence type="ECO:0000259" key="7">
    <source>
        <dbReference type="Pfam" id="PF01699"/>
    </source>
</evidence>
<evidence type="ECO:0000256" key="1">
    <source>
        <dbReference type="ARBA" id="ARBA00004141"/>
    </source>
</evidence>
<dbReference type="RefSeq" id="WP_237381348.1">
    <property type="nucleotide sequence ID" value="NZ_CP071793.1"/>
</dbReference>
<feature type="compositionally biased region" description="Basic and acidic residues" evidence="5">
    <location>
        <begin position="171"/>
        <end position="182"/>
    </location>
</feature>
<feature type="transmembrane region" description="Helical" evidence="6">
    <location>
        <begin position="207"/>
        <end position="234"/>
    </location>
</feature>
<keyword evidence="9" id="KW-1185">Reference proteome</keyword>
<dbReference type="GO" id="GO:0006874">
    <property type="term" value="P:intracellular calcium ion homeostasis"/>
    <property type="evidence" value="ECO:0007669"/>
    <property type="project" value="TreeGrafter"/>
</dbReference>
<evidence type="ECO:0000256" key="4">
    <source>
        <dbReference type="ARBA" id="ARBA00023136"/>
    </source>
</evidence>
<organism evidence="8 9">
    <name type="scientific">Sulfidibacter corallicola</name>
    <dbReference type="NCBI Taxonomy" id="2818388"/>
    <lineage>
        <taxon>Bacteria</taxon>
        <taxon>Pseudomonadati</taxon>
        <taxon>Acidobacteriota</taxon>
        <taxon>Holophagae</taxon>
        <taxon>Acanthopleuribacterales</taxon>
        <taxon>Acanthopleuribacteraceae</taxon>
        <taxon>Sulfidibacter</taxon>
    </lineage>
</organism>
<feature type="transmembrane region" description="Helical" evidence="6">
    <location>
        <begin position="14"/>
        <end position="32"/>
    </location>
</feature>
<reference evidence="8" key="1">
    <citation type="submission" date="2021-03" db="EMBL/GenBank/DDBJ databases">
        <title>Acanthopleuribacteraceae sp. M133.</title>
        <authorList>
            <person name="Wang G."/>
        </authorList>
    </citation>
    <scope>NUCLEOTIDE SEQUENCE</scope>
    <source>
        <strain evidence="8">M133</strain>
    </source>
</reference>
<dbReference type="InterPro" id="IPR004481">
    <property type="entry name" value="K/Na/Ca-exchanger"/>
</dbReference>
<protein>
    <submittedName>
        <fullName evidence="8">Calcium/sodium antiporter</fullName>
    </submittedName>
</protein>
<comment type="subcellular location">
    <subcellularLocation>
        <location evidence="1">Membrane</location>
        <topology evidence="1">Multi-pass membrane protein</topology>
    </subcellularLocation>
</comment>
<feature type="transmembrane region" description="Helical" evidence="6">
    <location>
        <begin position="116"/>
        <end position="140"/>
    </location>
</feature>
<evidence type="ECO:0000256" key="2">
    <source>
        <dbReference type="ARBA" id="ARBA00022692"/>
    </source>
</evidence>
<dbReference type="GO" id="GO:0005262">
    <property type="term" value="F:calcium channel activity"/>
    <property type="evidence" value="ECO:0007669"/>
    <property type="project" value="TreeGrafter"/>
</dbReference>
<dbReference type="InterPro" id="IPR004837">
    <property type="entry name" value="NaCa_Exmemb"/>
</dbReference>
<dbReference type="AlphaFoldDB" id="A0A8A4TQE2"/>
<name>A0A8A4TQE2_SULCO</name>
<feature type="transmembrane region" description="Helical" evidence="6">
    <location>
        <begin position="342"/>
        <end position="360"/>
    </location>
</feature>
<feature type="transmembrane region" description="Helical" evidence="6">
    <location>
        <begin position="146"/>
        <end position="164"/>
    </location>
</feature>
<dbReference type="GO" id="GO:0005886">
    <property type="term" value="C:plasma membrane"/>
    <property type="evidence" value="ECO:0007669"/>
    <property type="project" value="TreeGrafter"/>
</dbReference>